<dbReference type="Pfam" id="PF03007">
    <property type="entry name" value="WS_DGAT_cat"/>
    <property type="match status" value="1"/>
</dbReference>
<gene>
    <name evidence="3" type="ORF">GCM10023217_13270</name>
</gene>
<evidence type="ECO:0000313" key="4">
    <source>
        <dbReference type="Proteomes" id="UP001500822"/>
    </source>
</evidence>
<comment type="caution">
    <text evidence="3">The sequence shown here is derived from an EMBL/GenBank/DDBJ whole genome shotgun (WGS) entry which is preliminary data.</text>
</comment>
<feature type="domain" description="O-acyltransferase WSD1 C-terminal" evidence="2">
    <location>
        <begin position="307"/>
        <end position="434"/>
    </location>
</feature>
<dbReference type="EMBL" id="BAABIE010000005">
    <property type="protein sequence ID" value="GAA4745523.1"/>
    <property type="molecule type" value="Genomic_DNA"/>
</dbReference>
<accession>A0ABP8Z3L1</accession>
<organism evidence="3 4">
    <name type="scientific">Gordonia alkaliphila</name>
    <dbReference type="NCBI Taxonomy" id="1053547"/>
    <lineage>
        <taxon>Bacteria</taxon>
        <taxon>Bacillati</taxon>
        <taxon>Actinomycetota</taxon>
        <taxon>Actinomycetes</taxon>
        <taxon>Mycobacteriales</taxon>
        <taxon>Gordoniaceae</taxon>
        <taxon>Gordonia</taxon>
    </lineage>
</organism>
<dbReference type="Pfam" id="PF06974">
    <property type="entry name" value="WS_DGAT_C"/>
    <property type="match status" value="1"/>
</dbReference>
<reference evidence="4" key="1">
    <citation type="journal article" date="2019" name="Int. J. Syst. Evol. Microbiol.">
        <title>The Global Catalogue of Microorganisms (GCM) 10K type strain sequencing project: providing services to taxonomists for standard genome sequencing and annotation.</title>
        <authorList>
            <consortium name="The Broad Institute Genomics Platform"/>
            <consortium name="The Broad Institute Genome Sequencing Center for Infectious Disease"/>
            <person name="Wu L."/>
            <person name="Ma J."/>
        </authorList>
    </citation>
    <scope>NUCLEOTIDE SEQUENCE [LARGE SCALE GENOMIC DNA]</scope>
    <source>
        <strain evidence="4">JCM 18077</strain>
    </source>
</reference>
<dbReference type="Proteomes" id="UP001500822">
    <property type="component" value="Unassembled WGS sequence"/>
</dbReference>
<dbReference type="InterPro" id="IPR004255">
    <property type="entry name" value="O-acyltransferase_WSD1_N"/>
</dbReference>
<evidence type="ECO:0000259" key="1">
    <source>
        <dbReference type="Pfam" id="PF03007"/>
    </source>
</evidence>
<name>A0ABP8Z3L1_9ACTN</name>
<dbReference type="InterPro" id="IPR009721">
    <property type="entry name" value="O-acyltransferase_WSD1_C"/>
</dbReference>
<keyword evidence="4" id="KW-1185">Reference proteome</keyword>
<feature type="domain" description="O-acyltransferase WSD1-like N-terminal" evidence="1">
    <location>
        <begin position="35"/>
        <end position="236"/>
    </location>
</feature>
<evidence type="ECO:0000313" key="3">
    <source>
        <dbReference type="EMBL" id="GAA4745523.1"/>
    </source>
</evidence>
<sequence length="435" mass="45094">MTELAPQDADMFWRAQYSATDQFALYCFAAERDCAAAEILSALRARADRLPRLHLRVAPARHDLAFPRWCAAPVVDAQFRHHPGPQSWDDCRAAVAGLLTDRLDATAHTWRLHLVGPVEGVPRAAGLAWVVVLQVSHALADGRGVADLARALLGPEPVDEPPSPAGPPPGLLAVVGGAVAAPARVAAGMALGIGAWRRSAVDSAAADAAEPGSPATAATVLNRVAGDRRRIDVVVADASALRIDGATVTVSVLARLAEVLGRNLGIDDTTSAVELTVGREPGSDRQRQGRNNFHNAGIRLHPELARAQRVRAIDAQIRAARERDQTAGRRLERRAAAATPAVLRALAVRLTPTDVAPAAVVGATVVSSVHRGPADLTLAGGAVLFTAGFPALSAAHAMTIGVHAIGGVVAVSITTDPDAVDADCLVPLLAAALDG</sequence>
<evidence type="ECO:0000259" key="2">
    <source>
        <dbReference type="Pfam" id="PF06974"/>
    </source>
</evidence>
<proteinExistence type="predicted"/>
<dbReference type="RefSeq" id="WP_345312881.1">
    <property type="nucleotide sequence ID" value="NZ_BAABIE010000005.1"/>
</dbReference>
<protein>
    <submittedName>
        <fullName evidence="3">Wax ester/triacylglycerol synthase family O-acyltransferase</fullName>
    </submittedName>
</protein>